<dbReference type="AlphaFoldDB" id="A0A6I6JYV8"/>
<dbReference type="EMBL" id="CP046401">
    <property type="protein sequence ID" value="QGY44323.1"/>
    <property type="molecule type" value="Genomic_DNA"/>
</dbReference>
<dbReference type="InterPro" id="IPR026444">
    <property type="entry name" value="Secre_tail"/>
</dbReference>
<dbReference type="Pfam" id="PF18962">
    <property type="entry name" value="Por_Secre_tail"/>
    <property type="match status" value="1"/>
</dbReference>
<dbReference type="InterPro" id="IPR048954">
    <property type="entry name" value="PorZ_N"/>
</dbReference>
<feature type="chain" id="PRO_5026031231" evidence="1">
    <location>
        <begin position="25"/>
        <end position="774"/>
    </location>
</feature>
<accession>A0A6I6JYV8</accession>
<evidence type="ECO:0000259" key="2">
    <source>
        <dbReference type="Pfam" id="PF18962"/>
    </source>
</evidence>
<gene>
    <name evidence="4" type="ORF">GM418_11845</name>
</gene>
<protein>
    <submittedName>
        <fullName evidence="4">T9SS type A sorting domain-containing protein</fullName>
    </submittedName>
</protein>
<dbReference type="Pfam" id="PF07494">
    <property type="entry name" value="Reg_prop"/>
    <property type="match status" value="1"/>
</dbReference>
<dbReference type="NCBIfam" id="TIGR04183">
    <property type="entry name" value="Por_Secre_tail"/>
    <property type="match status" value="1"/>
</dbReference>
<dbReference type="KEGG" id="mcos:GM418_11845"/>
<proteinExistence type="predicted"/>
<evidence type="ECO:0000313" key="4">
    <source>
        <dbReference type="EMBL" id="QGY44323.1"/>
    </source>
</evidence>
<organism evidence="4 5">
    <name type="scientific">Maribellus comscasis</name>
    <dbReference type="NCBI Taxonomy" id="2681766"/>
    <lineage>
        <taxon>Bacteria</taxon>
        <taxon>Pseudomonadati</taxon>
        <taxon>Bacteroidota</taxon>
        <taxon>Bacteroidia</taxon>
        <taxon>Marinilabiliales</taxon>
        <taxon>Prolixibacteraceae</taxon>
        <taxon>Maribellus</taxon>
    </lineage>
</organism>
<keyword evidence="5" id="KW-1185">Reference proteome</keyword>
<feature type="domain" description="PorZ N-terminal beta-propeller" evidence="3">
    <location>
        <begin position="50"/>
        <end position="204"/>
    </location>
</feature>
<dbReference type="SUPFAM" id="SSF101898">
    <property type="entry name" value="NHL repeat"/>
    <property type="match status" value="3"/>
</dbReference>
<dbReference type="Proteomes" id="UP000428260">
    <property type="component" value="Chromosome"/>
</dbReference>
<sequence>MTKLYMNRIFLLIVSLVFVFQTQAQRSGGSWQDYLSYANAKKIAVAGEKVYCLSEGGLIYYDLQDNSINRIADVAELSDFGINTISYSEENEILLIVYDNCNIDLLEGTTVRNISDLERKQITGEKAVNNISFIGDEALLACSFGIVVLNLDRKEVKDTYIIGEGGTHLNINDVEILNDSIYAATDNGILKAYKEDNLLDYTSWVYLENIPQSTGKFNFLEMHAGKLIANYTPEEWYADEMYAFDGESWTPYQTGIKYIYDIQENNNYLTIASRENVFIVDSNNNIVKRINNYQISDQQISAIQPRSVGMTSDGNIWIADYENSLVKVAGESFEAVQINGPMDNNVFSLLHTGTNLWIMPGAQIGWIEPHFQKFGNDQWSYFSNANHSELDGFFNIISVAVDPSDENHFFIGSWGGGLLEYKNDEFVERYTNRNSPLESALPQQPDEPYVRVDGIAFDSDGNLWISNSEVSNNLHKLSADGSWESFELPEAANDYNLGEVIVTENNDKWIVVRGHDLYVVNSSGTEKIYLPVTAYFNNGDYEEFNRMNDVYSIAEDDEGDIWVGTTKGVAVFSNASRIWDSETFYATQPSLDLNDGLFNPLLETETVTAIAIDGANRKWLGTSGSGVYLVSETGEEEILHFTEDNSPLLSNNITAIAINPNTGEVFFGTDEGLISYQGDATGGNDVYKNVYVYPNPVRETYNGQITITGLIANTDVKITDITGNLVYQTESLGGQAVWDGTNLNGHRVKTGIYLVLCNDETGEQTHITKLLFIN</sequence>
<keyword evidence="1" id="KW-0732">Signal</keyword>
<dbReference type="InterPro" id="IPR011110">
    <property type="entry name" value="Reg_prop"/>
</dbReference>
<reference evidence="4 5" key="1">
    <citation type="submission" date="2019-11" db="EMBL/GenBank/DDBJ databases">
        <authorList>
            <person name="Zheng R.K."/>
            <person name="Sun C.M."/>
        </authorList>
    </citation>
    <scope>NUCLEOTIDE SEQUENCE [LARGE SCALE GENOMIC DNA]</scope>
    <source>
        <strain evidence="4 5">WC007</strain>
    </source>
</reference>
<evidence type="ECO:0000313" key="5">
    <source>
        <dbReference type="Proteomes" id="UP000428260"/>
    </source>
</evidence>
<dbReference type="Pfam" id="PF21544">
    <property type="entry name" value="PorZ_N_b_propeller"/>
    <property type="match status" value="1"/>
</dbReference>
<name>A0A6I6JYV8_9BACT</name>
<feature type="domain" description="Secretion system C-terminal sorting" evidence="2">
    <location>
        <begin position="692"/>
        <end position="765"/>
    </location>
</feature>
<dbReference type="InterPro" id="IPR015943">
    <property type="entry name" value="WD40/YVTN_repeat-like_dom_sf"/>
</dbReference>
<feature type="signal peptide" evidence="1">
    <location>
        <begin position="1"/>
        <end position="24"/>
    </location>
</feature>
<evidence type="ECO:0000259" key="3">
    <source>
        <dbReference type="Pfam" id="PF21544"/>
    </source>
</evidence>
<dbReference type="Gene3D" id="2.130.10.10">
    <property type="entry name" value="YVTN repeat-like/Quinoprotein amine dehydrogenase"/>
    <property type="match status" value="3"/>
</dbReference>
<evidence type="ECO:0000256" key="1">
    <source>
        <dbReference type="SAM" id="SignalP"/>
    </source>
</evidence>